<name>A0A7C4V6M2_9DEIN</name>
<dbReference type="EMBL" id="DRPZ01000184">
    <property type="protein sequence ID" value="HGY09771.1"/>
    <property type="molecule type" value="Genomic_DNA"/>
</dbReference>
<dbReference type="PROSITE" id="PS51257">
    <property type="entry name" value="PROKAR_LIPOPROTEIN"/>
    <property type="match status" value="1"/>
</dbReference>
<dbReference type="InterPro" id="IPR014895">
    <property type="entry name" value="Alginate_lyase_2"/>
</dbReference>
<gene>
    <name evidence="3" type="ORF">ENK37_06950</name>
</gene>
<feature type="domain" description="Alginate lyase 2" evidence="2">
    <location>
        <begin position="45"/>
        <end position="287"/>
    </location>
</feature>
<dbReference type="Gene3D" id="2.60.120.200">
    <property type="match status" value="1"/>
</dbReference>
<keyword evidence="3" id="KW-0456">Lyase</keyword>
<evidence type="ECO:0000256" key="1">
    <source>
        <dbReference type="SAM" id="SignalP"/>
    </source>
</evidence>
<dbReference type="GO" id="GO:0016829">
    <property type="term" value="F:lyase activity"/>
    <property type="evidence" value="ECO:0007669"/>
    <property type="project" value="UniProtKB-KW"/>
</dbReference>
<accession>A0A7C4V6M2</accession>
<sequence>MHRIVRLAYGPALVAAAVLLSACAAKAGPPPAPAPDAGGAPENDLDLSLWKLQLPDDPYKVEPPELAAMAHSGALKPYFYFDEEGALVFYTVPLETTAHSHYSRTELREQRVPGRDDVNWTLAQGGRLRARLQLRSISKDGDGRPHRTIVMQIHARLSDEQMERIGADSPTGPPLLKVYWQDGQLRAFVKKLKDPDAADDEILRRSAWEDEKYTFQTPVGYKPFDLEVVASAGRLEVVLNQGERHVWQTPSLARWPFEDYFKAGNYLQTRDEGAQATVAYYELEVDHP</sequence>
<organism evidence="3">
    <name type="scientific">Oceanithermus profundus</name>
    <dbReference type="NCBI Taxonomy" id="187137"/>
    <lineage>
        <taxon>Bacteria</taxon>
        <taxon>Thermotogati</taxon>
        <taxon>Deinococcota</taxon>
        <taxon>Deinococci</taxon>
        <taxon>Thermales</taxon>
        <taxon>Thermaceae</taxon>
        <taxon>Oceanithermus</taxon>
    </lineage>
</organism>
<dbReference type="SUPFAM" id="SSF49899">
    <property type="entry name" value="Concanavalin A-like lectins/glucanases"/>
    <property type="match status" value="1"/>
</dbReference>
<feature type="signal peptide" evidence="1">
    <location>
        <begin position="1"/>
        <end position="27"/>
    </location>
</feature>
<dbReference type="InterPro" id="IPR013320">
    <property type="entry name" value="ConA-like_dom_sf"/>
</dbReference>
<proteinExistence type="predicted"/>
<keyword evidence="1" id="KW-0732">Signal</keyword>
<evidence type="ECO:0000313" key="3">
    <source>
        <dbReference type="EMBL" id="HGY09771.1"/>
    </source>
</evidence>
<feature type="chain" id="PRO_5027974976" evidence="1">
    <location>
        <begin position="28"/>
        <end position="288"/>
    </location>
</feature>
<dbReference type="AlphaFoldDB" id="A0A7C4V6M2"/>
<dbReference type="Pfam" id="PF08787">
    <property type="entry name" value="Alginate_lyase2"/>
    <property type="match status" value="1"/>
</dbReference>
<evidence type="ECO:0000259" key="2">
    <source>
        <dbReference type="Pfam" id="PF08787"/>
    </source>
</evidence>
<comment type="caution">
    <text evidence="3">The sequence shown here is derived from an EMBL/GenBank/DDBJ whole genome shotgun (WGS) entry which is preliminary data.</text>
</comment>
<reference evidence="3" key="1">
    <citation type="journal article" date="2020" name="mSystems">
        <title>Genome- and Community-Level Interaction Insights into Carbon Utilization and Element Cycling Functions of Hydrothermarchaeota in Hydrothermal Sediment.</title>
        <authorList>
            <person name="Zhou Z."/>
            <person name="Liu Y."/>
            <person name="Xu W."/>
            <person name="Pan J."/>
            <person name="Luo Z.H."/>
            <person name="Li M."/>
        </authorList>
    </citation>
    <scope>NUCLEOTIDE SEQUENCE [LARGE SCALE GENOMIC DNA]</scope>
    <source>
        <strain evidence="3">HyVt-570</strain>
    </source>
</reference>
<dbReference type="Proteomes" id="UP000885759">
    <property type="component" value="Unassembled WGS sequence"/>
</dbReference>
<protein>
    <submittedName>
        <fullName evidence="3">Polysaccharide lyase family 7 protein</fullName>
    </submittedName>
</protein>